<dbReference type="GO" id="GO:2001069">
    <property type="term" value="F:glycogen binding"/>
    <property type="evidence" value="ECO:0007669"/>
    <property type="project" value="TreeGrafter"/>
</dbReference>
<evidence type="ECO:0000259" key="2">
    <source>
        <dbReference type="PROSITE" id="PS51159"/>
    </source>
</evidence>
<dbReference type="PANTHER" id="PTHR12307:SF48">
    <property type="entry name" value="PROTEIN PHOSPHATASE 1 REGULATORY SUBUNIT"/>
    <property type="match status" value="1"/>
</dbReference>
<reference evidence="3 4" key="1">
    <citation type="journal article" date="2024" name="BMC Genomics">
        <title>De novo assembly and annotation of Popillia japonica's genome with initial clues to its potential as an invasive pest.</title>
        <authorList>
            <person name="Cucini C."/>
            <person name="Boschi S."/>
            <person name="Funari R."/>
            <person name="Cardaioli E."/>
            <person name="Iannotti N."/>
            <person name="Marturano G."/>
            <person name="Paoli F."/>
            <person name="Bruttini M."/>
            <person name="Carapelli A."/>
            <person name="Frati F."/>
            <person name="Nardi F."/>
        </authorList>
    </citation>
    <scope>NUCLEOTIDE SEQUENCE [LARGE SCALE GENOMIC DNA]</scope>
    <source>
        <strain evidence="3">DMR45628</strain>
    </source>
</reference>
<sequence length="390" mass="44801">MNIAHLRFIPLLSVDESVDMCRTTCLCQRSEYSGDKDRPAYCIVIRTTPSFSRLQKKIPMCSIVMPADYEMLVSHSPPVFSHGANYLSNYPSFRTDHDAFHHSIPRGFSKATLYQPKPTKMPASPRRPCLVIRPDDSSSDEDPPSPTRLKKKVVFADDHGRPLTQVRIMTEPSNVPPLWSYKFLAEVTQGMSAEPVAHGEPWEIMFQQPASNYIEFRKKLDEEKVSLENVIVKENEEILLGTIKVSNLAFHKEVFVRSTTNSWKTSEDIFCKFVPNSSTNTVSAAYVLYDTFSFKLTLPPKSRRIEFCVCYKCEGKEYWDNNGGLNYVIVKKVQNKFHRSNSDEHLSVKSSEVEKMHRTSSFDVIQTIDKVDPWSEFACWNHIDTSNPYW</sequence>
<dbReference type="Proteomes" id="UP001458880">
    <property type="component" value="Unassembled WGS sequence"/>
</dbReference>
<dbReference type="AlphaFoldDB" id="A0AAW1J020"/>
<evidence type="ECO:0000313" key="4">
    <source>
        <dbReference type="Proteomes" id="UP001458880"/>
    </source>
</evidence>
<name>A0AAW1J020_POPJA</name>
<dbReference type="EMBL" id="JASPKY010000467">
    <property type="protein sequence ID" value="KAK9695894.1"/>
    <property type="molecule type" value="Genomic_DNA"/>
</dbReference>
<dbReference type="Gene3D" id="2.60.40.2440">
    <property type="entry name" value="Carbohydrate binding type-21 domain"/>
    <property type="match status" value="1"/>
</dbReference>
<proteinExistence type="predicted"/>
<dbReference type="InterPro" id="IPR005036">
    <property type="entry name" value="CBM21_dom"/>
</dbReference>
<evidence type="ECO:0000313" key="3">
    <source>
        <dbReference type="EMBL" id="KAK9695894.1"/>
    </source>
</evidence>
<dbReference type="PROSITE" id="PS51159">
    <property type="entry name" value="CBM21"/>
    <property type="match status" value="1"/>
</dbReference>
<dbReference type="GO" id="GO:0005979">
    <property type="term" value="P:regulation of glycogen biosynthetic process"/>
    <property type="evidence" value="ECO:0007669"/>
    <property type="project" value="TreeGrafter"/>
</dbReference>
<comment type="caution">
    <text evidence="3">The sequence shown here is derived from an EMBL/GenBank/DDBJ whole genome shotgun (WGS) entry which is preliminary data.</text>
</comment>
<organism evidence="3 4">
    <name type="scientific">Popillia japonica</name>
    <name type="common">Japanese beetle</name>
    <dbReference type="NCBI Taxonomy" id="7064"/>
    <lineage>
        <taxon>Eukaryota</taxon>
        <taxon>Metazoa</taxon>
        <taxon>Ecdysozoa</taxon>
        <taxon>Arthropoda</taxon>
        <taxon>Hexapoda</taxon>
        <taxon>Insecta</taxon>
        <taxon>Pterygota</taxon>
        <taxon>Neoptera</taxon>
        <taxon>Endopterygota</taxon>
        <taxon>Coleoptera</taxon>
        <taxon>Polyphaga</taxon>
        <taxon>Scarabaeiformia</taxon>
        <taxon>Scarabaeidae</taxon>
        <taxon>Rutelinae</taxon>
        <taxon>Popillia</taxon>
    </lineage>
</organism>
<dbReference type="GO" id="GO:0008157">
    <property type="term" value="F:protein phosphatase 1 binding"/>
    <property type="evidence" value="ECO:0007669"/>
    <property type="project" value="TreeGrafter"/>
</dbReference>
<accession>A0AAW1J020</accession>
<dbReference type="InterPro" id="IPR038175">
    <property type="entry name" value="CBM21_dom_sf"/>
</dbReference>
<dbReference type="Pfam" id="PF03370">
    <property type="entry name" value="CBM_21"/>
    <property type="match status" value="1"/>
</dbReference>
<dbReference type="GO" id="GO:0000164">
    <property type="term" value="C:protein phosphatase type 1 complex"/>
    <property type="evidence" value="ECO:0007669"/>
    <property type="project" value="TreeGrafter"/>
</dbReference>
<protein>
    <submittedName>
        <fullName evidence="3">Carbohydrate/starch-binding module (Family 21)</fullName>
    </submittedName>
</protein>
<dbReference type="InterPro" id="IPR050782">
    <property type="entry name" value="PP1_regulatory_subunit_3"/>
</dbReference>
<feature type="domain" description="CBM21" evidence="2">
    <location>
        <begin position="217"/>
        <end position="330"/>
    </location>
</feature>
<dbReference type="PANTHER" id="PTHR12307">
    <property type="entry name" value="PROTEIN PHOSPHATASE 1 REGULATORY SUBUNIT"/>
    <property type="match status" value="1"/>
</dbReference>
<keyword evidence="4" id="KW-1185">Reference proteome</keyword>
<gene>
    <name evidence="3" type="ORF">QE152_g32266</name>
</gene>
<feature type="region of interest" description="Disordered" evidence="1">
    <location>
        <begin position="114"/>
        <end position="149"/>
    </location>
</feature>
<evidence type="ECO:0000256" key="1">
    <source>
        <dbReference type="SAM" id="MobiDB-lite"/>
    </source>
</evidence>